<dbReference type="RefSeq" id="WP_345227991.1">
    <property type="nucleotide sequence ID" value="NZ_BAABHA010000015.1"/>
</dbReference>
<evidence type="ECO:0000313" key="2">
    <source>
        <dbReference type="Proteomes" id="UP001500454"/>
    </source>
</evidence>
<comment type="caution">
    <text evidence="1">The sequence shown here is derived from an EMBL/GenBank/DDBJ whole genome shotgun (WGS) entry which is preliminary data.</text>
</comment>
<name>A0ABP8JN94_9BACT</name>
<gene>
    <name evidence="1" type="ORF">GCM10023186_45120</name>
</gene>
<organism evidence="1 2">
    <name type="scientific">Hymenobacter koreensis</name>
    <dbReference type="NCBI Taxonomy" id="1084523"/>
    <lineage>
        <taxon>Bacteria</taxon>
        <taxon>Pseudomonadati</taxon>
        <taxon>Bacteroidota</taxon>
        <taxon>Cytophagia</taxon>
        <taxon>Cytophagales</taxon>
        <taxon>Hymenobacteraceae</taxon>
        <taxon>Hymenobacter</taxon>
    </lineage>
</organism>
<sequence>MIVTNERIEVTTLMMEKAGMRRGPFEFGVPADPADLSKGLSWKSLGTITDADFDAIEAYFLRQNKR</sequence>
<reference evidence="2" key="1">
    <citation type="journal article" date="2019" name="Int. J. Syst. Evol. Microbiol.">
        <title>The Global Catalogue of Microorganisms (GCM) 10K type strain sequencing project: providing services to taxonomists for standard genome sequencing and annotation.</title>
        <authorList>
            <consortium name="The Broad Institute Genomics Platform"/>
            <consortium name="The Broad Institute Genome Sequencing Center for Infectious Disease"/>
            <person name="Wu L."/>
            <person name="Ma J."/>
        </authorList>
    </citation>
    <scope>NUCLEOTIDE SEQUENCE [LARGE SCALE GENOMIC DNA]</scope>
    <source>
        <strain evidence="2">JCM 17924</strain>
    </source>
</reference>
<accession>A0ABP8JN94</accession>
<proteinExistence type="predicted"/>
<evidence type="ECO:0000313" key="1">
    <source>
        <dbReference type="EMBL" id="GAA4393503.1"/>
    </source>
</evidence>
<dbReference type="Proteomes" id="UP001500454">
    <property type="component" value="Unassembled WGS sequence"/>
</dbReference>
<dbReference type="EMBL" id="BAABHA010000015">
    <property type="protein sequence ID" value="GAA4393503.1"/>
    <property type="molecule type" value="Genomic_DNA"/>
</dbReference>
<protein>
    <submittedName>
        <fullName evidence="1">Uncharacterized protein</fullName>
    </submittedName>
</protein>
<keyword evidence="2" id="KW-1185">Reference proteome</keyword>